<keyword evidence="3" id="KW-0175">Coiled coil</keyword>
<dbReference type="SUPFAM" id="SSF63829">
    <property type="entry name" value="Calcium-dependent phosphotriesterase"/>
    <property type="match status" value="3"/>
</dbReference>
<evidence type="ECO:0000256" key="4">
    <source>
        <dbReference type="SAM" id="Phobius"/>
    </source>
</evidence>
<reference evidence="6" key="1">
    <citation type="journal article" date="2020" name="mSystems">
        <title>Genome- and Community-Level Interaction Insights into Carbon Utilization and Element Cycling Functions of Hydrothermarchaeota in Hydrothermal Sediment.</title>
        <authorList>
            <person name="Zhou Z."/>
            <person name="Liu Y."/>
            <person name="Xu W."/>
            <person name="Pan J."/>
            <person name="Luo Z.H."/>
            <person name="Li M."/>
        </authorList>
    </citation>
    <scope>NUCLEOTIDE SEQUENCE [LARGE SCALE GENOMIC DNA]</scope>
    <source>
        <strain evidence="6">SpSt-503</strain>
    </source>
</reference>
<dbReference type="InterPro" id="IPR043128">
    <property type="entry name" value="Rev_trsase/Diguanyl_cyclase"/>
</dbReference>
<keyword evidence="4" id="KW-0472">Membrane</keyword>
<dbReference type="Pfam" id="PF07494">
    <property type="entry name" value="Reg_prop"/>
    <property type="match status" value="5"/>
</dbReference>
<dbReference type="AlphaFoldDB" id="A0A7C3EBD4"/>
<keyword evidence="4" id="KW-1133">Transmembrane helix</keyword>
<dbReference type="SMART" id="SM00267">
    <property type="entry name" value="GGDEF"/>
    <property type="match status" value="1"/>
</dbReference>
<dbReference type="InterPro" id="IPR011123">
    <property type="entry name" value="Y_Y_Y"/>
</dbReference>
<gene>
    <name evidence="6" type="ORF">ENS59_14930</name>
</gene>
<dbReference type="Gene3D" id="2.130.10.10">
    <property type="entry name" value="YVTN repeat-like/Quinoprotein amine dehydrogenase"/>
    <property type="match status" value="3"/>
</dbReference>
<dbReference type="Gene3D" id="2.60.40.10">
    <property type="entry name" value="Immunoglobulins"/>
    <property type="match status" value="1"/>
</dbReference>
<dbReference type="InterPro" id="IPR011110">
    <property type="entry name" value="Reg_prop"/>
</dbReference>
<sequence>MIKLVPQRITLVFFLLILGRAVFSDPYFSTGNDGVFQRFTIADGLAQSTGQDILLDSKGRLWIGTQDGLDCYDGKGFKHYRPLLRNETSLPDTTIISLFEDKSGVVWVGTLGGGAAFYRPATDDFIRIPAGNDEKSLYNKEIRDFAETEDGRLWIATASGLHVLSSDRSSLSRVTSTAGIYIERILTGPKGQLWLGTKNGLAFFNAEGSLQYFKTPLGNRITELIRWDESTLLLISDYKNIYYFYPATGEFKPYNMRDKNLAGATIIEHLLRDSKGNLWIGTHDRGLFRDDGPDNLIRHFTYNPEDYRSLSSNAVRRIREDRRGTIWIGTYFNGLSVFAYELQRFHIARHDPLNQDSIMDNTVRGFYLDSATGELWVATSKGMNRWFPKEGRYKRYSGEYGNFPKEFSGNVRGLYRSPDGRLFVFSFNGIAVFEPKADHFIAYEPRGILHPQYLSKKALALHIDRHGNEWIGTQDGLYVLFSGKNRWERFIKDTENSASLAGYYITRFFEDSQGRVWISTSSGLSLWTPGVIGFRNFKRDEKDPAGLGSDYIFSFYEAPDAFWLGCQGGGLVRMEKDLSATRIYTTFDGLPNNTIYSILPDHFGFLWVSTNRGIARIDPKTMNIKSFDEQDGVQSQEFNNFAYWQSPEGLIFMGGVAGFNYFDPNMEEKPAPASKVVLSEARVRSNGRSITCCLSSGKPVNLAWAERDISFTFYSQDFAAGKRIQYTTKLEGYDKDWSRLGNKNTIDYTNLPDGHYVLRIKASDIYGSWNSEEAVFYFQVMPPWWKTWPAFIAYILVLAALIYGIFRIALRVQNNARIRLIKENQRLEELVAKRTADLVEANRQLENLATHDKLTGLFNRRRMDEIIADEIGRSGRYKKPFCFIIGDIDHFKNINDTRGHQFGDQVLTATAVALAKGLRSSDSFGRWGGEEFVVLLPETNLADGQKIAERMRVLMEDAAASTNYPVTMSFGIVEFGLGDTIETIVQRADEALYAAKAGGRNRVETKGKNK</sequence>
<dbReference type="EMBL" id="DSVL01000459">
    <property type="protein sequence ID" value="HFH30773.1"/>
    <property type="molecule type" value="Genomic_DNA"/>
</dbReference>
<dbReference type="SUPFAM" id="SSF55073">
    <property type="entry name" value="Nucleotide cyclase"/>
    <property type="match status" value="1"/>
</dbReference>
<dbReference type="PANTHER" id="PTHR45138">
    <property type="entry name" value="REGULATORY COMPONENTS OF SENSORY TRANSDUCTION SYSTEM"/>
    <property type="match status" value="1"/>
</dbReference>
<dbReference type="NCBIfam" id="TIGR00254">
    <property type="entry name" value="GGDEF"/>
    <property type="match status" value="1"/>
</dbReference>
<name>A0A7C3EBD4_9SPIR</name>
<dbReference type="GO" id="GO:0052621">
    <property type="term" value="F:diguanylate cyclase activity"/>
    <property type="evidence" value="ECO:0007669"/>
    <property type="project" value="UniProtKB-EC"/>
</dbReference>
<dbReference type="FunFam" id="3.30.70.270:FF:000001">
    <property type="entry name" value="Diguanylate cyclase domain protein"/>
    <property type="match status" value="1"/>
</dbReference>
<dbReference type="EC" id="2.7.7.65" evidence="1"/>
<evidence type="ECO:0000256" key="2">
    <source>
        <dbReference type="ARBA" id="ARBA00034247"/>
    </source>
</evidence>
<dbReference type="Pfam" id="PF07495">
    <property type="entry name" value="Y_Y_Y"/>
    <property type="match status" value="1"/>
</dbReference>
<comment type="catalytic activity">
    <reaction evidence="2">
        <text>2 GTP = 3',3'-c-di-GMP + 2 diphosphate</text>
        <dbReference type="Rhea" id="RHEA:24898"/>
        <dbReference type="ChEBI" id="CHEBI:33019"/>
        <dbReference type="ChEBI" id="CHEBI:37565"/>
        <dbReference type="ChEBI" id="CHEBI:58805"/>
        <dbReference type="EC" id="2.7.7.65"/>
    </reaction>
</comment>
<dbReference type="PANTHER" id="PTHR45138:SF9">
    <property type="entry name" value="DIGUANYLATE CYCLASE DGCM-RELATED"/>
    <property type="match status" value="1"/>
</dbReference>
<dbReference type="InterPro" id="IPR015943">
    <property type="entry name" value="WD40/YVTN_repeat-like_dom_sf"/>
</dbReference>
<feature type="coiled-coil region" evidence="3">
    <location>
        <begin position="810"/>
        <end position="844"/>
    </location>
</feature>
<dbReference type="PROSITE" id="PS50887">
    <property type="entry name" value="GGDEF"/>
    <property type="match status" value="1"/>
</dbReference>
<organism evidence="6">
    <name type="scientific">Gracilinema caldarium</name>
    <dbReference type="NCBI Taxonomy" id="215591"/>
    <lineage>
        <taxon>Bacteria</taxon>
        <taxon>Pseudomonadati</taxon>
        <taxon>Spirochaetota</taxon>
        <taxon>Spirochaetia</taxon>
        <taxon>Spirochaetales</taxon>
        <taxon>Breznakiellaceae</taxon>
        <taxon>Gracilinema</taxon>
    </lineage>
</organism>
<evidence type="ECO:0000256" key="3">
    <source>
        <dbReference type="SAM" id="Coils"/>
    </source>
</evidence>
<evidence type="ECO:0000313" key="6">
    <source>
        <dbReference type="EMBL" id="HFH30773.1"/>
    </source>
</evidence>
<dbReference type="CDD" id="cd01949">
    <property type="entry name" value="GGDEF"/>
    <property type="match status" value="1"/>
</dbReference>
<dbReference type="InterPro" id="IPR000160">
    <property type="entry name" value="GGDEF_dom"/>
</dbReference>
<dbReference type="InterPro" id="IPR050469">
    <property type="entry name" value="Diguanylate_Cyclase"/>
</dbReference>
<comment type="caution">
    <text evidence="6">The sequence shown here is derived from an EMBL/GenBank/DDBJ whole genome shotgun (WGS) entry which is preliminary data.</text>
</comment>
<feature type="domain" description="GGDEF" evidence="5">
    <location>
        <begin position="879"/>
        <end position="1008"/>
    </location>
</feature>
<evidence type="ECO:0000256" key="1">
    <source>
        <dbReference type="ARBA" id="ARBA00012528"/>
    </source>
</evidence>
<dbReference type="Gene3D" id="3.30.70.270">
    <property type="match status" value="1"/>
</dbReference>
<protein>
    <recommendedName>
        <fullName evidence="1">diguanylate cyclase</fullName>
        <ecNumber evidence="1">2.7.7.65</ecNumber>
    </recommendedName>
</protein>
<keyword evidence="4" id="KW-0812">Transmembrane</keyword>
<evidence type="ECO:0000259" key="5">
    <source>
        <dbReference type="PROSITE" id="PS50887"/>
    </source>
</evidence>
<feature type="transmembrane region" description="Helical" evidence="4">
    <location>
        <begin position="788"/>
        <end position="810"/>
    </location>
</feature>
<proteinExistence type="predicted"/>
<dbReference type="Pfam" id="PF00990">
    <property type="entry name" value="GGDEF"/>
    <property type="match status" value="1"/>
</dbReference>
<accession>A0A7C3EBD4</accession>
<dbReference type="InterPro" id="IPR013783">
    <property type="entry name" value="Ig-like_fold"/>
</dbReference>
<dbReference type="InterPro" id="IPR029787">
    <property type="entry name" value="Nucleotide_cyclase"/>
</dbReference>